<feature type="non-terminal residue" evidence="2">
    <location>
        <position position="162"/>
    </location>
</feature>
<feature type="region of interest" description="Disordered" evidence="1">
    <location>
        <begin position="16"/>
        <end position="40"/>
    </location>
</feature>
<protein>
    <submittedName>
        <fullName evidence="2">Uncharacterized protein</fullName>
    </submittedName>
</protein>
<name>A0A382NXL3_9ZZZZ</name>
<sequence>VVPALRELAQRDWLQLGQPHHQVPREPGRAIGREQGQRVRAEKDCRVWGQLLHQEVLRVFREQEEPKVQRDSQERGAPEPKGSEPWDRLRAQAPREEHREMQELRAGGLQADPPPAKPHQDQEPLELLQEEEPQAWQFPARGRKAKLPARERRAKESPFRHR</sequence>
<accession>A0A382NXL3</accession>
<feature type="compositionally biased region" description="Basic and acidic residues" evidence="1">
    <location>
        <begin position="148"/>
        <end position="162"/>
    </location>
</feature>
<gene>
    <name evidence="2" type="ORF">METZ01_LOCUS318768</name>
</gene>
<dbReference type="AlphaFoldDB" id="A0A382NXL3"/>
<organism evidence="2">
    <name type="scientific">marine metagenome</name>
    <dbReference type="NCBI Taxonomy" id="408172"/>
    <lineage>
        <taxon>unclassified sequences</taxon>
        <taxon>metagenomes</taxon>
        <taxon>ecological metagenomes</taxon>
    </lineage>
</organism>
<evidence type="ECO:0000256" key="1">
    <source>
        <dbReference type="SAM" id="MobiDB-lite"/>
    </source>
</evidence>
<dbReference type="EMBL" id="UINC01103488">
    <property type="protein sequence ID" value="SVC65914.1"/>
    <property type="molecule type" value="Genomic_DNA"/>
</dbReference>
<feature type="compositionally biased region" description="Basic and acidic residues" evidence="1">
    <location>
        <begin position="23"/>
        <end position="40"/>
    </location>
</feature>
<proteinExistence type="predicted"/>
<feature type="compositionally biased region" description="Basic and acidic residues" evidence="1">
    <location>
        <begin position="59"/>
        <end position="103"/>
    </location>
</feature>
<reference evidence="2" key="1">
    <citation type="submission" date="2018-05" db="EMBL/GenBank/DDBJ databases">
        <authorList>
            <person name="Lanie J.A."/>
            <person name="Ng W.-L."/>
            <person name="Kazmierczak K.M."/>
            <person name="Andrzejewski T.M."/>
            <person name="Davidsen T.M."/>
            <person name="Wayne K.J."/>
            <person name="Tettelin H."/>
            <person name="Glass J.I."/>
            <person name="Rusch D."/>
            <person name="Podicherti R."/>
            <person name="Tsui H.-C.T."/>
            <person name="Winkler M.E."/>
        </authorList>
    </citation>
    <scope>NUCLEOTIDE SEQUENCE</scope>
</reference>
<feature type="region of interest" description="Disordered" evidence="1">
    <location>
        <begin position="59"/>
        <end position="162"/>
    </location>
</feature>
<feature type="non-terminal residue" evidence="2">
    <location>
        <position position="1"/>
    </location>
</feature>
<evidence type="ECO:0000313" key="2">
    <source>
        <dbReference type="EMBL" id="SVC65914.1"/>
    </source>
</evidence>